<accession>A0A8S1GMU2</accession>
<evidence type="ECO:0000313" key="3">
    <source>
        <dbReference type="Proteomes" id="UP000835052"/>
    </source>
</evidence>
<dbReference type="OrthoDB" id="5876869at2759"/>
<name>A0A8S1GMU2_9PELO</name>
<dbReference type="AlphaFoldDB" id="A0A8S1GMU2"/>
<dbReference type="EMBL" id="CAJGYM010000001">
    <property type="protein sequence ID" value="CAD6184406.1"/>
    <property type="molecule type" value="Genomic_DNA"/>
</dbReference>
<feature type="compositionally biased region" description="Pro residues" evidence="1">
    <location>
        <begin position="398"/>
        <end position="409"/>
    </location>
</feature>
<evidence type="ECO:0000256" key="1">
    <source>
        <dbReference type="SAM" id="MobiDB-lite"/>
    </source>
</evidence>
<proteinExistence type="predicted"/>
<feature type="region of interest" description="Disordered" evidence="1">
    <location>
        <begin position="1"/>
        <end position="112"/>
    </location>
</feature>
<reference evidence="2" key="1">
    <citation type="submission" date="2020-10" db="EMBL/GenBank/DDBJ databases">
        <authorList>
            <person name="Kikuchi T."/>
        </authorList>
    </citation>
    <scope>NUCLEOTIDE SEQUENCE</scope>
    <source>
        <strain evidence="2">NKZ352</strain>
    </source>
</reference>
<sequence>MDEETAATPAVKKFRIPRKEATPASTSTSKREQEPAQRTSATFLADTSEPTSSANPNGGHKSKQPAGTSKDRKRSLPTTRKWEAQTPKAPEEKKARVSREGTIEIKQEPAQKSQAFDRIWMDIDSESRDQKERIARKKAQFEAGTSSRSSTGRHYDELTEENLKLFAKEGSNTLVNKFMERELIVDRILGYKMHHGRVDPYNIVGFVKCDASSPVPTTSFERTRREDVLGSEQLFSHRNDRIASQSSRESRPELSEPHLLPPSPRPFRVDSSPPSARFGGAPSETPGRSEPRPPPFTPLKVPKGPRTPPGSPGPVTPPPSTTMAFTLGQSAMDASYSKDTDKRILISQMAALTGTTVAQVEQFLGDDLNKAMNKQSDKSELLETLRNALRNLGNAAEHPPPPTPPNPPEPLRRQQLVNSRMSDSLSAKMELVSNCSMHDSPAKKAPSATEPSLLLTAPPPPPSLLPPPPPPVHLSSPPPVVNVNVNIRTLSTNHSVAPSNHPYSVYMQRCDNGLYTAQLAEPQQSSIIHDSAAPCASHMQIPQHPPPNQLPHMTRPYNPTPSTSLLQPPPPPLPQMPFHALMNVPPPNLGHPPPLQMSVREPGFPAPIHPHAQPPPGLPSTMSAGMKPLESMGDMPRVRVEIKNLTPQPSEFSSIQQALPSLANVSWTDQSSWQPPSQSQNMPPPSNRPPTYTHVQSTLFSALGIGSKPPTTPQHPERQGFEGQSMLDRYGHPHPMSSHCIHVDQMAGPHVNVVQFSPTLTLRQLRDYIYI</sequence>
<feature type="compositionally biased region" description="Low complexity" evidence="1">
    <location>
        <begin position="670"/>
        <end position="681"/>
    </location>
</feature>
<feature type="region of interest" description="Disordered" evidence="1">
    <location>
        <begin position="666"/>
        <end position="692"/>
    </location>
</feature>
<evidence type="ECO:0000313" key="2">
    <source>
        <dbReference type="EMBL" id="CAD6184406.1"/>
    </source>
</evidence>
<gene>
    <name evidence="2" type="ORF">CAUJ_LOCUS325</name>
</gene>
<feature type="region of interest" description="Disordered" evidence="1">
    <location>
        <begin position="231"/>
        <end position="324"/>
    </location>
</feature>
<protein>
    <submittedName>
        <fullName evidence="2">Uncharacterized protein</fullName>
    </submittedName>
</protein>
<feature type="region of interest" description="Disordered" evidence="1">
    <location>
        <begin position="393"/>
        <end position="412"/>
    </location>
</feature>
<feature type="compositionally biased region" description="Pro residues" evidence="1">
    <location>
        <begin position="457"/>
        <end position="468"/>
    </location>
</feature>
<feature type="compositionally biased region" description="Pro residues" evidence="1">
    <location>
        <begin position="305"/>
        <end position="320"/>
    </location>
</feature>
<organism evidence="2 3">
    <name type="scientific">Caenorhabditis auriculariae</name>
    <dbReference type="NCBI Taxonomy" id="2777116"/>
    <lineage>
        <taxon>Eukaryota</taxon>
        <taxon>Metazoa</taxon>
        <taxon>Ecdysozoa</taxon>
        <taxon>Nematoda</taxon>
        <taxon>Chromadorea</taxon>
        <taxon>Rhabditida</taxon>
        <taxon>Rhabditina</taxon>
        <taxon>Rhabditomorpha</taxon>
        <taxon>Rhabditoidea</taxon>
        <taxon>Rhabditidae</taxon>
        <taxon>Peloderinae</taxon>
        <taxon>Caenorhabditis</taxon>
    </lineage>
</organism>
<dbReference type="Proteomes" id="UP000835052">
    <property type="component" value="Unassembled WGS sequence"/>
</dbReference>
<feature type="region of interest" description="Disordered" evidence="1">
    <location>
        <begin position="436"/>
        <end position="468"/>
    </location>
</feature>
<keyword evidence="3" id="KW-1185">Reference proteome</keyword>
<comment type="caution">
    <text evidence="2">The sequence shown here is derived from an EMBL/GenBank/DDBJ whole genome shotgun (WGS) entry which is preliminary data.</text>
</comment>
<feature type="compositionally biased region" description="Basic and acidic residues" evidence="1">
    <location>
        <begin position="89"/>
        <end position="109"/>
    </location>
</feature>